<dbReference type="PROSITE" id="PS00636">
    <property type="entry name" value="DNAJ_1"/>
    <property type="match status" value="1"/>
</dbReference>
<feature type="compositionally biased region" description="Polar residues" evidence="2">
    <location>
        <begin position="138"/>
        <end position="160"/>
    </location>
</feature>
<proteinExistence type="predicted"/>
<dbReference type="GO" id="GO:0005737">
    <property type="term" value="C:cytoplasm"/>
    <property type="evidence" value="ECO:0007669"/>
    <property type="project" value="TreeGrafter"/>
</dbReference>
<feature type="compositionally biased region" description="Basic and acidic residues" evidence="2">
    <location>
        <begin position="256"/>
        <end position="273"/>
    </location>
</feature>
<sequence>MTSPLKIQLDETTYYSTLGLGTNASDREIHKSYVKLARELHPDKSKSDGAAELFKLISHAHSVLMDKEKKDAYDKILISKGLLNHYPGKDYHRFEGPVVSEAADRLKPTKPQRPYEKQPYGFNTHSTSPPKTKVPIFQSFNLKNYQTKSYQNRDTPNTTVPPKGSGIFDSRPTTPINSDQDNKTRGSTSQKNEEEEEEANDRSKIHKTNPFENLQNSPFANHDQRHYARTKHETRSQERRSTSPMKTAPTSAAKSENWDSLKHLLEKFKEQDSRPQVPQRFQSSKKDVTQDEQKQSDRIRKADSQSIHLDDLSQSLPRENNLFDMRNVSNSIPAVKRTKLDMRVPDEPPKEEHKKDTQNIAESLFVPVNRPLPRIYKTDHIPLDQYMINSKSLQWRLPEMPSFQCNILNQSEVEYCKDLVKSFNEESNALKEQLLQTLQERLDADKLLNERLVKVENTANWVSSKDFDLEVVNKLGELQSRQRVVAQSFANLLKSAYASDQRNRRT</sequence>
<dbReference type="PRINTS" id="PR00625">
    <property type="entry name" value="JDOMAIN"/>
</dbReference>
<dbReference type="InterPro" id="IPR018253">
    <property type="entry name" value="DnaJ_domain_CS"/>
</dbReference>
<dbReference type="Proteomes" id="UP000187013">
    <property type="component" value="Unassembled WGS sequence"/>
</dbReference>
<feature type="compositionally biased region" description="Polar residues" evidence="2">
    <location>
        <begin position="242"/>
        <end position="254"/>
    </location>
</feature>
<dbReference type="PROSITE" id="PS50076">
    <property type="entry name" value="DNAJ_2"/>
    <property type="match status" value="1"/>
</dbReference>
<dbReference type="PANTHER" id="PTHR43096:SF52">
    <property type="entry name" value="DNAJ HOMOLOG 1, MITOCHONDRIAL-RELATED"/>
    <property type="match status" value="1"/>
</dbReference>
<comment type="caution">
    <text evidence="4">The sequence shown here is derived from an EMBL/GenBank/DDBJ whole genome shotgun (WGS) entry which is preliminary data.</text>
</comment>
<dbReference type="PANTHER" id="PTHR43096">
    <property type="entry name" value="DNAJ HOMOLOG 1, MITOCHONDRIAL-RELATED"/>
    <property type="match status" value="1"/>
</dbReference>
<dbReference type="GO" id="GO:0042026">
    <property type="term" value="P:protein refolding"/>
    <property type="evidence" value="ECO:0007669"/>
    <property type="project" value="TreeGrafter"/>
</dbReference>
<dbReference type="GO" id="GO:0051082">
    <property type="term" value="F:unfolded protein binding"/>
    <property type="evidence" value="ECO:0007669"/>
    <property type="project" value="TreeGrafter"/>
</dbReference>
<evidence type="ECO:0000256" key="2">
    <source>
        <dbReference type="SAM" id="MobiDB-lite"/>
    </source>
</evidence>
<feature type="compositionally biased region" description="Polar residues" evidence="2">
    <location>
        <begin position="171"/>
        <end position="190"/>
    </location>
</feature>
<feature type="domain" description="J" evidence="3">
    <location>
        <begin position="13"/>
        <end position="77"/>
    </location>
</feature>
<name>A0A1Q3AKE5_ZYGRO</name>
<evidence type="ECO:0000313" key="4">
    <source>
        <dbReference type="EMBL" id="GAV56236.1"/>
    </source>
</evidence>
<feature type="compositionally biased region" description="Polar residues" evidence="2">
    <location>
        <begin position="121"/>
        <end position="130"/>
    </location>
</feature>
<evidence type="ECO:0000259" key="3">
    <source>
        <dbReference type="PROSITE" id="PS50076"/>
    </source>
</evidence>
<dbReference type="CDD" id="cd06257">
    <property type="entry name" value="DnaJ"/>
    <property type="match status" value="1"/>
</dbReference>
<protein>
    <recommendedName>
        <fullName evidence="3">J domain-containing protein</fullName>
    </recommendedName>
</protein>
<organism evidence="4 5">
    <name type="scientific">Zygosaccharomyces rouxii</name>
    <dbReference type="NCBI Taxonomy" id="4956"/>
    <lineage>
        <taxon>Eukaryota</taxon>
        <taxon>Fungi</taxon>
        <taxon>Dikarya</taxon>
        <taxon>Ascomycota</taxon>
        <taxon>Saccharomycotina</taxon>
        <taxon>Saccharomycetes</taxon>
        <taxon>Saccharomycetales</taxon>
        <taxon>Saccharomycetaceae</taxon>
        <taxon>Zygosaccharomyces</taxon>
    </lineage>
</organism>
<dbReference type="SUPFAM" id="SSF46565">
    <property type="entry name" value="Chaperone J-domain"/>
    <property type="match status" value="1"/>
</dbReference>
<dbReference type="Pfam" id="PF00226">
    <property type="entry name" value="DnaJ"/>
    <property type="match status" value="1"/>
</dbReference>
<dbReference type="OrthoDB" id="10250354at2759"/>
<dbReference type="SMART" id="SM00271">
    <property type="entry name" value="DnaJ"/>
    <property type="match status" value="1"/>
</dbReference>
<feature type="region of interest" description="Disordered" evidence="2">
    <location>
        <begin position="103"/>
        <end position="313"/>
    </location>
</feature>
<evidence type="ECO:0000256" key="1">
    <source>
        <dbReference type="ARBA" id="ARBA00023186"/>
    </source>
</evidence>
<evidence type="ECO:0000313" key="5">
    <source>
        <dbReference type="Proteomes" id="UP000187013"/>
    </source>
</evidence>
<dbReference type="InterPro" id="IPR001623">
    <property type="entry name" value="DnaJ_domain"/>
</dbReference>
<dbReference type="InterPro" id="IPR036869">
    <property type="entry name" value="J_dom_sf"/>
</dbReference>
<dbReference type="Gene3D" id="1.10.287.110">
    <property type="entry name" value="DnaJ domain"/>
    <property type="match status" value="1"/>
</dbReference>
<dbReference type="EMBL" id="BDGX01000054">
    <property type="protein sequence ID" value="GAV56236.1"/>
    <property type="molecule type" value="Genomic_DNA"/>
</dbReference>
<feature type="compositionally biased region" description="Polar residues" evidence="2">
    <location>
        <begin position="210"/>
        <end position="219"/>
    </location>
</feature>
<feature type="compositionally biased region" description="Basic and acidic residues" evidence="2">
    <location>
        <begin position="284"/>
        <end position="311"/>
    </location>
</feature>
<feature type="compositionally biased region" description="Basic and acidic residues" evidence="2">
    <location>
        <begin position="222"/>
        <end position="241"/>
    </location>
</feature>
<dbReference type="AlphaFoldDB" id="A0A1Q3AKE5"/>
<accession>A0A1Q3AKE5</accession>
<reference evidence="4 5" key="1">
    <citation type="submission" date="2016-08" db="EMBL/GenBank/DDBJ databases">
        <title>Draft genome sequence of allopolyploid Zygosaccharomyces rouxii.</title>
        <authorList>
            <person name="Watanabe J."/>
            <person name="Uehara K."/>
            <person name="Mogi Y."/>
            <person name="Tsukioka Y."/>
        </authorList>
    </citation>
    <scope>NUCLEOTIDE SEQUENCE [LARGE SCALE GENOMIC DNA]</scope>
    <source>
        <strain evidence="4 5">NBRC 110957</strain>
    </source>
</reference>
<gene>
    <name evidence="4" type="ORF">ZYGR_0BB00130</name>
</gene>
<keyword evidence="1" id="KW-0143">Chaperone</keyword>